<dbReference type="Pfam" id="PF00015">
    <property type="entry name" value="MCPsignal"/>
    <property type="match status" value="1"/>
</dbReference>
<feature type="region of interest" description="Disordered" evidence="5">
    <location>
        <begin position="1"/>
        <end position="23"/>
    </location>
</feature>
<sequence>MYTSQQEQSRDVFDPPGALDASGERTLQVRQAASSVGTALTSVLSRIGDFRTFTRSVGAIASKTQALAINAAIEAAKAGEAGRGFSVIAREINDLSTRSKEASREIAATIEEVEERLKTIQDDQQKARDHLFALLAGEGVRRQAPPSEETGGPS</sequence>
<evidence type="ECO:0000256" key="3">
    <source>
        <dbReference type="PROSITE-ProRule" id="PRU00284"/>
    </source>
</evidence>
<gene>
    <name evidence="7" type="ORF">KAR29_13585</name>
</gene>
<evidence type="ECO:0000256" key="5">
    <source>
        <dbReference type="SAM" id="MobiDB-lite"/>
    </source>
</evidence>
<dbReference type="SUPFAM" id="SSF58104">
    <property type="entry name" value="Methyl-accepting chemotaxis protein (MCP) signaling domain"/>
    <property type="match status" value="1"/>
</dbReference>
<name>A0A9Q7AR83_9BACT</name>
<dbReference type="InterPro" id="IPR004089">
    <property type="entry name" value="MCPsignal_dom"/>
</dbReference>
<dbReference type="GO" id="GO:0006935">
    <property type="term" value="P:chemotaxis"/>
    <property type="evidence" value="ECO:0007669"/>
    <property type="project" value="UniProtKB-KW"/>
</dbReference>
<evidence type="ECO:0000256" key="2">
    <source>
        <dbReference type="ARBA" id="ARBA00029447"/>
    </source>
</evidence>
<dbReference type="PANTHER" id="PTHR43531">
    <property type="entry name" value="PROTEIN ICFG"/>
    <property type="match status" value="1"/>
</dbReference>
<keyword evidence="3" id="KW-0807">Transducer</keyword>
<evidence type="ECO:0000313" key="8">
    <source>
        <dbReference type="Proteomes" id="UP000671879"/>
    </source>
</evidence>
<keyword evidence="4" id="KW-0175">Coiled coil</keyword>
<keyword evidence="1" id="KW-0145">Chemotaxis</keyword>
<feature type="domain" description="Methyl-accepting transducer" evidence="6">
    <location>
        <begin position="28"/>
        <end position="119"/>
    </location>
</feature>
<feature type="coiled-coil region" evidence="4">
    <location>
        <begin position="92"/>
        <end position="130"/>
    </location>
</feature>
<evidence type="ECO:0000256" key="1">
    <source>
        <dbReference type="ARBA" id="ARBA00022500"/>
    </source>
</evidence>
<dbReference type="EMBL" id="CP072943">
    <property type="protein sequence ID" value="QTX33847.1"/>
    <property type="molecule type" value="Genomic_DNA"/>
</dbReference>
<keyword evidence="8" id="KW-1185">Reference proteome</keyword>
<protein>
    <recommendedName>
        <fullName evidence="6">Methyl-accepting transducer domain-containing protein</fullName>
    </recommendedName>
</protein>
<reference evidence="8" key="1">
    <citation type="submission" date="2021-04" db="EMBL/GenBank/DDBJ databases">
        <title>A novel Synergistetes isolate from a pyrite-forming mixed culture.</title>
        <authorList>
            <person name="Bunk B."/>
            <person name="Sproer C."/>
            <person name="Spring S."/>
            <person name="Pester M."/>
        </authorList>
    </citation>
    <scope>NUCLEOTIDE SEQUENCE [LARGE SCALE GENOMIC DNA]</scope>
    <source>
        <strain evidence="8">J.5.4.2-T.3.5.2</strain>
    </source>
</reference>
<dbReference type="AlphaFoldDB" id="A0A9Q7AR83"/>
<proteinExistence type="inferred from homology"/>
<dbReference type="PANTHER" id="PTHR43531:SF11">
    <property type="entry name" value="METHYL-ACCEPTING CHEMOTAXIS PROTEIN 3"/>
    <property type="match status" value="1"/>
</dbReference>
<dbReference type="Proteomes" id="UP000671879">
    <property type="component" value="Chromosome"/>
</dbReference>
<dbReference type="GO" id="GO:0007165">
    <property type="term" value="P:signal transduction"/>
    <property type="evidence" value="ECO:0007669"/>
    <property type="project" value="UniProtKB-KW"/>
</dbReference>
<dbReference type="PROSITE" id="PS50111">
    <property type="entry name" value="CHEMOTAXIS_TRANSDUC_2"/>
    <property type="match status" value="1"/>
</dbReference>
<dbReference type="GO" id="GO:0016020">
    <property type="term" value="C:membrane"/>
    <property type="evidence" value="ECO:0007669"/>
    <property type="project" value="InterPro"/>
</dbReference>
<comment type="similarity">
    <text evidence="2">Belongs to the methyl-accepting chemotaxis (MCP) protein family.</text>
</comment>
<dbReference type="InterPro" id="IPR051310">
    <property type="entry name" value="MCP_chemotaxis"/>
</dbReference>
<evidence type="ECO:0000259" key="6">
    <source>
        <dbReference type="PROSITE" id="PS50111"/>
    </source>
</evidence>
<organism evidence="7 8">
    <name type="scientific">Aminithiophilus ramosus</name>
    <dbReference type="NCBI Taxonomy" id="3029084"/>
    <lineage>
        <taxon>Bacteria</taxon>
        <taxon>Thermotogati</taxon>
        <taxon>Synergistota</taxon>
        <taxon>Synergistia</taxon>
        <taxon>Synergistales</taxon>
        <taxon>Aminithiophilaceae</taxon>
        <taxon>Aminithiophilus</taxon>
    </lineage>
</organism>
<evidence type="ECO:0000256" key="4">
    <source>
        <dbReference type="SAM" id="Coils"/>
    </source>
</evidence>
<dbReference type="KEGG" id="aram:KAR29_13585"/>
<evidence type="ECO:0000313" key="7">
    <source>
        <dbReference type="EMBL" id="QTX33847.1"/>
    </source>
</evidence>
<dbReference type="Gene3D" id="1.10.287.950">
    <property type="entry name" value="Methyl-accepting chemotaxis protein"/>
    <property type="match status" value="1"/>
</dbReference>
<accession>A0A9Q7AR83</accession>